<reference evidence="3" key="1">
    <citation type="submission" date="2016-03" db="EMBL/GenBank/DDBJ databases">
        <title>Flavobacterium columnare strain B185, complete genome.</title>
        <authorList>
            <person name="Sundberg L.-R."/>
            <person name="Papponen P."/>
            <person name="Laanto E."/>
        </authorList>
    </citation>
    <scope>NUCLEOTIDE SEQUENCE [LARGE SCALE GENOMIC DNA]</scope>
    <source>
        <strain evidence="3">B185</strain>
    </source>
</reference>
<dbReference type="RefSeq" id="WP_138425517.1">
    <property type="nucleotide sequence ID" value="NZ_CP010992.1"/>
</dbReference>
<name>A0AAI8GBE1_9FLAO</name>
<evidence type="ECO:0000313" key="3">
    <source>
        <dbReference type="Proteomes" id="UP000304840"/>
    </source>
</evidence>
<reference evidence="2 3" key="2">
    <citation type="submission" date="2019-05" db="EMBL/GenBank/DDBJ databases">
        <authorList>
            <person name="Ravantti J.J."/>
        </authorList>
    </citation>
    <scope>NUCLEOTIDE SEQUENCE [LARGE SCALE GENOMIC DNA]</scope>
    <source>
        <strain evidence="2 3">B185</strain>
    </source>
</reference>
<dbReference type="EMBL" id="CP010992">
    <property type="protein sequence ID" value="AMO20701.1"/>
    <property type="molecule type" value="Genomic_DNA"/>
</dbReference>
<protein>
    <submittedName>
        <fullName evidence="2">Uncharacterized protein</fullName>
    </submittedName>
</protein>
<keyword evidence="1" id="KW-0472">Membrane</keyword>
<gene>
    <name evidence="2" type="ORF">UN65_10470</name>
</gene>
<evidence type="ECO:0000313" key="2">
    <source>
        <dbReference type="EMBL" id="AMO20701.1"/>
    </source>
</evidence>
<keyword evidence="1" id="KW-0812">Transmembrane</keyword>
<dbReference type="Proteomes" id="UP000304840">
    <property type="component" value="Chromosome"/>
</dbReference>
<evidence type="ECO:0000256" key="1">
    <source>
        <dbReference type="SAM" id="Phobius"/>
    </source>
</evidence>
<sequence>MVQYLNKIIKFSRINVIGIIKKEGADIYHVLTLLKRGTTLNILDSRSFDDFEKLLKTTDIKIPVILVMDGKGILHKKIDNEKEEDLNWLKTIDFANIYYTTFQYETIGFMSFCRNEQVDEKILFFQTNHFQVLDVYIGAFPVAFLKNHINTNIVKAGPLELIFEGNELESFVKNDKTTSIQIGQDNLLSTHLPLYASAIHFFLQPEEITKTENKINLEELIFQKAFTKLGLTMLVSFFVLLLISYTSIQYFNRMITELNLEVIYFNQSYKQIKALEKRREQQLVILNESGLTSNIFISHYISDLLLTIPKSIKLSELNYAPIDKETKINKKILMTPNVILVKGQTNEEGVFNNWLINLKRLRGIRKFEVVNLKKDKKNISQFEVKILLNHV</sequence>
<dbReference type="AlphaFoldDB" id="A0AAI8GBE1"/>
<organism evidence="2 3">
    <name type="scientific">Flavobacterium columnare</name>
    <dbReference type="NCBI Taxonomy" id="996"/>
    <lineage>
        <taxon>Bacteria</taxon>
        <taxon>Pseudomonadati</taxon>
        <taxon>Bacteroidota</taxon>
        <taxon>Flavobacteriia</taxon>
        <taxon>Flavobacteriales</taxon>
        <taxon>Flavobacteriaceae</taxon>
        <taxon>Flavobacterium</taxon>
    </lineage>
</organism>
<proteinExistence type="predicted"/>
<feature type="transmembrane region" description="Helical" evidence="1">
    <location>
        <begin position="229"/>
        <end position="248"/>
    </location>
</feature>
<accession>A0AAI8GBE1</accession>
<keyword evidence="1" id="KW-1133">Transmembrane helix</keyword>